<keyword evidence="6 13" id="KW-1133">Transmembrane helix</keyword>
<dbReference type="InterPro" id="IPR001873">
    <property type="entry name" value="ENaC"/>
</dbReference>
<evidence type="ECO:0000256" key="10">
    <source>
        <dbReference type="ARBA" id="ARBA00023201"/>
    </source>
</evidence>
<keyword evidence="3 12" id="KW-0813">Transport</keyword>
<evidence type="ECO:0000256" key="12">
    <source>
        <dbReference type="RuleBase" id="RU000679"/>
    </source>
</evidence>
<evidence type="ECO:0000256" key="5">
    <source>
        <dbReference type="ARBA" id="ARBA00022692"/>
    </source>
</evidence>
<dbReference type="GO" id="GO:0005886">
    <property type="term" value="C:plasma membrane"/>
    <property type="evidence" value="ECO:0007669"/>
    <property type="project" value="TreeGrafter"/>
</dbReference>
<sequence>MVNWRRYFPLVLRGILYSITSYKTLPFFLTVSKSLIEDSFSSSVSFNLDTIYLNWNSTFPAITVCEIYNAEKIWDLSDVQFGVEHKMYIDDIISEIVFFRGICSSCENCIKNNCPDNFTLLLDVFRSKCHELIIKCSYLNELFDCCEQFLPIPTEYGVCYSFNSHQARKVPQVQYMNNRITGAGHLEFHALADIQLYVHAPIDLPFQFSEGMVRETVLLGHYKELILNVIEVYNHDSVQDLSMEQRRCRYSHEHVPGRTGIYEFYSYSACVVECTVALQLLHCNCTSHFMAVPGTNTLPVCDYQGLVCLTQTNEKLMAERKSCDCMSSCEEPEYNIIYNSEDDDHDAENDDSTIHVALVELPTQRYVRRVTKTVLDLLISVGGLVGLFFNYSVLRLVETFYLIRRYRKTIFKWIKQIWFGTTKYLQCSKQ</sequence>
<dbReference type="eggNOG" id="KOG4294">
    <property type="taxonomic scope" value="Eukaryota"/>
</dbReference>
<gene>
    <name evidence="14" type="primary">Dwil\GK11886</name>
    <name evidence="14" type="ORF">Dwil_GK11886</name>
</gene>
<dbReference type="AlphaFoldDB" id="B4NBF2"/>
<keyword evidence="9 13" id="KW-0472">Membrane</keyword>
<keyword evidence="7" id="KW-0915">Sodium</keyword>
<evidence type="ECO:0000313" key="15">
    <source>
        <dbReference type="Proteomes" id="UP000007798"/>
    </source>
</evidence>
<evidence type="ECO:0000256" key="13">
    <source>
        <dbReference type="SAM" id="Phobius"/>
    </source>
</evidence>
<dbReference type="PANTHER" id="PTHR11690:SF184">
    <property type="entry name" value="PICKPOCKET 31"/>
    <property type="match status" value="1"/>
</dbReference>
<keyword evidence="15" id="KW-1185">Reference proteome</keyword>
<evidence type="ECO:0000313" key="14">
    <source>
        <dbReference type="EMBL" id="EDW81116.1"/>
    </source>
</evidence>
<dbReference type="FunCoup" id="B4NBF2">
    <property type="interactions" value="29"/>
</dbReference>
<evidence type="ECO:0000256" key="4">
    <source>
        <dbReference type="ARBA" id="ARBA00022461"/>
    </source>
</evidence>
<comment type="similarity">
    <text evidence="2 12">Belongs to the amiloride-sensitive sodium channel (TC 1.A.6) family.</text>
</comment>
<dbReference type="InParanoid" id="B4NBF2"/>
<keyword evidence="4 12" id="KW-0894">Sodium channel</keyword>
<evidence type="ECO:0000256" key="9">
    <source>
        <dbReference type="ARBA" id="ARBA00023136"/>
    </source>
</evidence>
<keyword evidence="11 12" id="KW-0407">Ion channel</keyword>
<dbReference type="OrthoDB" id="8188903at2759"/>
<dbReference type="Gene3D" id="2.60.470.10">
    <property type="entry name" value="Acid-sensing ion channels like domains"/>
    <property type="match status" value="1"/>
</dbReference>
<dbReference type="OMA" id="ETVLWGM"/>
<evidence type="ECO:0000256" key="7">
    <source>
        <dbReference type="ARBA" id="ARBA00023053"/>
    </source>
</evidence>
<dbReference type="GO" id="GO:0015280">
    <property type="term" value="F:ligand-gated sodium channel activity"/>
    <property type="evidence" value="ECO:0007669"/>
    <property type="project" value="TreeGrafter"/>
</dbReference>
<feature type="transmembrane region" description="Helical" evidence="13">
    <location>
        <begin position="377"/>
        <end position="397"/>
    </location>
</feature>
<organism evidence="14 15">
    <name type="scientific">Drosophila willistoni</name>
    <name type="common">Fruit fly</name>
    <dbReference type="NCBI Taxonomy" id="7260"/>
    <lineage>
        <taxon>Eukaryota</taxon>
        <taxon>Metazoa</taxon>
        <taxon>Ecdysozoa</taxon>
        <taxon>Arthropoda</taxon>
        <taxon>Hexapoda</taxon>
        <taxon>Insecta</taxon>
        <taxon>Pterygota</taxon>
        <taxon>Neoptera</taxon>
        <taxon>Endopterygota</taxon>
        <taxon>Diptera</taxon>
        <taxon>Brachycera</taxon>
        <taxon>Muscomorpha</taxon>
        <taxon>Ephydroidea</taxon>
        <taxon>Drosophilidae</taxon>
        <taxon>Drosophila</taxon>
        <taxon>Sophophora</taxon>
    </lineage>
</organism>
<evidence type="ECO:0000256" key="1">
    <source>
        <dbReference type="ARBA" id="ARBA00004141"/>
    </source>
</evidence>
<keyword evidence="5 12" id="KW-0812">Transmembrane</keyword>
<keyword evidence="10 12" id="KW-0739">Sodium transport</keyword>
<dbReference type="PRINTS" id="PR01078">
    <property type="entry name" value="AMINACHANNEL"/>
</dbReference>
<dbReference type="PANTHER" id="PTHR11690">
    <property type="entry name" value="AMILORIDE-SENSITIVE SODIUM CHANNEL-RELATED"/>
    <property type="match status" value="1"/>
</dbReference>
<evidence type="ECO:0000256" key="2">
    <source>
        <dbReference type="ARBA" id="ARBA00007193"/>
    </source>
</evidence>
<comment type="subcellular location">
    <subcellularLocation>
        <location evidence="1">Membrane</location>
        <topology evidence="1">Multi-pass membrane protein</topology>
    </subcellularLocation>
</comment>
<protein>
    <submittedName>
        <fullName evidence="14">Uncharacterized protein</fullName>
    </submittedName>
</protein>
<dbReference type="PhylomeDB" id="B4NBF2"/>
<proteinExistence type="inferred from homology"/>
<name>B4NBF2_DROWI</name>
<keyword evidence="8 12" id="KW-0406">Ion transport</keyword>
<accession>B4NBF2</accession>
<evidence type="ECO:0000256" key="11">
    <source>
        <dbReference type="ARBA" id="ARBA00023303"/>
    </source>
</evidence>
<reference evidence="14 15" key="1">
    <citation type="journal article" date="2007" name="Nature">
        <title>Evolution of genes and genomes on the Drosophila phylogeny.</title>
        <authorList>
            <consortium name="Drosophila 12 Genomes Consortium"/>
            <person name="Clark A.G."/>
            <person name="Eisen M.B."/>
            <person name="Smith D.R."/>
            <person name="Bergman C.M."/>
            <person name="Oliver B."/>
            <person name="Markow T.A."/>
            <person name="Kaufman T.C."/>
            <person name="Kellis M."/>
            <person name="Gelbart W."/>
            <person name="Iyer V.N."/>
            <person name="Pollard D.A."/>
            <person name="Sackton T.B."/>
            <person name="Larracuente A.M."/>
            <person name="Singh N.D."/>
            <person name="Abad J.P."/>
            <person name="Abt D.N."/>
            <person name="Adryan B."/>
            <person name="Aguade M."/>
            <person name="Akashi H."/>
            <person name="Anderson W.W."/>
            <person name="Aquadro C.F."/>
            <person name="Ardell D.H."/>
            <person name="Arguello R."/>
            <person name="Artieri C.G."/>
            <person name="Barbash D.A."/>
            <person name="Barker D."/>
            <person name="Barsanti P."/>
            <person name="Batterham P."/>
            <person name="Batzoglou S."/>
            <person name="Begun D."/>
            <person name="Bhutkar A."/>
            <person name="Blanco E."/>
            <person name="Bosak S.A."/>
            <person name="Bradley R.K."/>
            <person name="Brand A.D."/>
            <person name="Brent M.R."/>
            <person name="Brooks A.N."/>
            <person name="Brown R.H."/>
            <person name="Butlin R.K."/>
            <person name="Caggese C."/>
            <person name="Calvi B.R."/>
            <person name="Bernardo de Carvalho A."/>
            <person name="Caspi A."/>
            <person name="Castrezana S."/>
            <person name="Celniker S.E."/>
            <person name="Chang J.L."/>
            <person name="Chapple C."/>
            <person name="Chatterji S."/>
            <person name="Chinwalla A."/>
            <person name="Civetta A."/>
            <person name="Clifton S.W."/>
            <person name="Comeron J.M."/>
            <person name="Costello J.C."/>
            <person name="Coyne J.A."/>
            <person name="Daub J."/>
            <person name="David R.G."/>
            <person name="Delcher A.L."/>
            <person name="Delehaunty K."/>
            <person name="Do C.B."/>
            <person name="Ebling H."/>
            <person name="Edwards K."/>
            <person name="Eickbush T."/>
            <person name="Evans J.D."/>
            <person name="Filipski A."/>
            <person name="Findeiss S."/>
            <person name="Freyhult E."/>
            <person name="Fulton L."/>
            <person name="Fulton R."/>
            <person name="Garcia A.C."/>
            <person name="Gardiner A."/>
            <person name="Garfield D.A."/>
            <person name="Garvin B.E."/>
            <person name="Gibson G."/>
            <person name="Gilbert D."/>
            <person name="Gnerre S."/>
            <person name="Godfrey J."/>
            <person name="Good R."/>
            <person name="Gotea V."/>
            <person name="Gravely B."/>
            <person name="Greenberg A.J."/>
            <person name="Griffiths-Jones S."/>
            <person name="Gross S."/>
            <person name="Guigo R."/>
            <person name="Gustafson E.A."/>
            <person name="Haerty W."/>
            <person name="Hahn M.W."/>
            <person name="Halligan D.L."/>
            <person name="Halpern A.L."/>
            <person name="Halter G.M."/>
            <person name="Han M.V."/>
            <person name="Heger A."/>
            <person name="Hillier L."/>
            <person name="Hinrichs A.S."/>
            <person name="Holmes I."/>
            <person name="Hoskins R.A."/>
            <person name="Hubisz M.J."/>
            <person name="Hultmark D."/>
            <person name="Huntley M.A."/>
            <person name="Jaffe D.B."/>
            <person name="Jagadeeshan S."/>
            <person name="Jeck W.R."/>
            <person name="Johnson J."/>
            <person name="Jones C.D."/>
            <person name="Jordan W.C."/>
            <person name="Karpen G.H."/>
            <person name="Kataoka E."/>
            <person name="Keightley P.D."/>
            <person name="Kheradpour P."/>
            <person name="Kirkness E.F."/>
            <person name="Koerich L.B."/>
            <person name="Kristiansen K."/>
            <person name="Kudrna D."/>
            <person name="Kulathinal R.J."/>
            <person name="Kumar S."/>
            <person name="Kwok R."/>
            <person name="Lander E."/>
            <person name="Langley C.H."/>
            <person name="Lapoint R."/>
            <person name="Lazzaro B.P."/>
            <person name="Lee S.J."/>
            <person name="Levesque L."/>
            <person name="Li R."/>
            <person name="Lin C.F."/>
            <person name="Lin M.F."/>
            <person name="Lindblad-Toh K."/>
            <person name="Llopart A."/>
            <person name="Long M."/>
            <person name="Low L."/>
            <person name="Lozovsky E."/>
            <person name="Lu J."/>
            <person name="Luo M."/>
            <person name="Machado C.A."/>
            <person name="Makalowski W."/>
            <person name="Marzo M."/>
            <person name="Matsuda M."/>
            <person name="Matzkin L."/>
            <person name="McAllister B."/>
            <person name="McBride C.S."/>
            <person name="McKernan B."/>
            <person name="McKernan K."/>
            <person name="Mendez-Lago M."/>
            <person name="Minx P."/>
            <person name="Mollenhauer M.U."/>
            <person name="Montooth K."/>
            <person name="Mount S.M."/>
            <person name="Mu X."/>
            <person name="Myers E."/>
            <person name="Negre B."/>
            <person name="Newfeld S."/>
            <person name="Nielsen R."/>
            <person name="Noor M.A."/>
            <person name="O'Grady P."/>
            <person name="Pachter L."/>
            <person name="Papaceit M."/>
            <person name="Parisi M.J."/>
            <person name="Parisi M."/>
            <person name="Parts L."/>
            <person name="Pedersen J.S."/>
            <person name="Pesole G."/>
            <person name="Phillippy A.M."/>
            <person name="Ponting C.P."/>
            <person name="Pop M."/>
            <person name="Porcelli D."/>
            <person name="Powell J.R."/>
            <person name="Prohaska S."/>
            <person name="Pruitt K."/>
            <person name="Puig M."/>
            <person name="Quesneville H."/>
            <person name="Ram K.R."/>
            <person name="Rand D."/>
            <person name="Rasmussen M.D."/>
            <person name="Reed L.K."/>
            <person name="Reenan R."/>
            <person name="Reily A."/>
            <person name="Remington K.A."/>
            <person name="Rieger T.T."/>
            <person name="Ritchie M.G."/>
            <person name="Robin C."/>
            <person name="Rogers Y.H."/>
            <person name="Rohde C."/>
            <person name="Rozas J."/>
            <person name="Rubenfield M.J."/>
            <person name="Ruiz A."/>
            <person name="Russo S."/>
            <person name="Salzberg S.L."/>
            <person name="Sanchez-Gracia A."/>
            <person name="Saranga D.J."/>
            <person name="Sato H."/>
            <person name="Schaeffer S.W."/>
            <person name="Schatz M.C."/>
            <person name="Schlenke T."/>
            <person name="Schwartz R."/>
            <person name="Segarra C."/>
            <person name="Singh R.S."/>
            <person name="Sirot L."/>
            <person name="Sirota M."/>
            <person name="Sisneros N.B."/>
            <person name="Smith C.D."/>
            <person name="Smith T.F."/>
            <person name="Spieth J."/>
            <person name="Stage D.E."/>
            <person name="Stark A."/>
            <person name="Stephan W."/>
            <person name="Strausberg R.L."/>
            <person name="Strempel S."/>
            <person name="Sturgill D."/>
            <person name="Sutton G."/>
            <person name="Sutton G.G."/>
            <person name="Tao W."/>
            <person name="Teichmann S."/>
            <person name="Tobari Y.N."/>
            <person name="Tomimura Y."/>
            <person name="Tsolas J.M."/>
            <person name="Valente V.L."/>
            <person name="Venter E."/>
            <person name="Venter J.C."/>
            <person name="Vicario S."/>
            <person name="Vieira F.G."/>
            <person name="Vilella A.J."/>
            <person name="Villasante A."/>
            <person name="Walenz B."/>
            <person name="Wang J."/>
            <person name="Wasserman M."/>
            <person name="Watts T."/>
            <person name="Wilson D."/>
            <person name="Wilson R.K."/>
            <person name="Wing R.A."/>
            <person name="Wolfner M.F."/>
            <person name="Wong A."/>
            <person name="Wong G.K."/>
            <person name="Wu C.I."/>
            <person name="Wu G."/>
            <person name="Yamamoto D."/>
            <person name="Yang H.P."/>
            <person name="Yang S.P."/>
            <person name="Yorke J.A."/>
            <person name="Yoshida K."/>
            <person name="Zdobnov E."/>
            <person name="Zhang P."/>
            <person name="Zhang Y."/>
            <person name="Zimin A.V."/>
            <person name="Baldwin J."/>
            <person name="Abdouelleil A."/>
            <person name="Abdulkadir J."/>
            <person name="Abebe A."/>
            <person name="Abera B."/>
            <person name="Abreu J."/>
            <person name="Acer S.C."/>
            <person name="Aftuck L."/>
            <person name="Alexander A."/>
            <person name="An P."/>
            <person name="Anderson E."/>
            <person name="Anderson S."/>
            <person name="Arachi H."/>
            <person name="Azer M."/>
            <person name="Bachantsang P."/>
            <person name="Barry A."/>
            <person name="Bayul T."/>
            <person name="Berlin A."/>
            <person name="Bessette D."/>
            <person name="Bloom T."/>
            <person name="Blye J."/>
            <person name="Boguslavskiy L."/>
            <person name="Bonnet C."/>
            <person name="Boukhgalter B."/>
            <person name="Bourzgui I."/>
            <person name="Brown A."/>
            <person name="Cahill P."/>
            <person name="Channer S."/>
            <person name="Cheshatsang Y."/>
            <person name="Chuda L."/>
            <person name="Citroen M."/>
            <person name="Collymore A."/>
            <person name="Cooke P."/>
            <person name="Costello M."/>
            <person name="D'Aco K."/>
            <person name="Daza R."/>
            <person name="De Haan G."/>
            <person name="DeGray S."/>
            <person name="DeMaso C."/>
            <person name="Dhargay N."/>
            <person name="Dooley K."/>
            <person name="Dooley E."/>
            <person name="Doricent M."/>
            <person name="Dorje P."/>
            <person name="Dorjee K."/>
            <person name="Dupes A."/>
            <person name="Elong R."/>
            <person name="Falk J."/>
            <person name="Farina A."/>
            <person name="Faro S."/>
            <person name="Ferguson D."/>
            <person name="Fisher S."/>
            <person name="Foley C.D."/>
            <person name="Franke A."/>
            <person name="Friedrich D."/>
            <person name="Gadbois L."/>
            <person name="Gearin G."/>
            <person name="Gearin C.R."/>
            <person name="Giannoukos G."/>
            <person name="Goode T."/>
            <person name="Graham J."/>
            <person name="Grandbois E."/>
            <person name="Grewal S."/>
            <person name="Gyaltsen K."/>
            <person name="Hafez N."/>
            <person name="Hagos B."/>
            <person name="Hall J."/>
            <person name="Henson C."/>
            <person name="Hollinger A."/>
            <person name="Honan T."/>
            <person name="Huard M.D."/>
            <person name="Hughes L."/>
            <person name="Hurhula B."/>
            <person name="Husby M.E."/>
            <person name="Kamat A."/>
            <person name="Kanga B."/>
            <person name="Kashin S."/>
            <person name="Khazanovich D."/>
            <person name="Kisner P."/>
            <person name="Lance K."/>
            <person name="Lara M."/>
            <person name="Lee W."/>
            <person name="Lennon N."/>
            <person name="Letendre F."/>
            <person name="LeVine R."/>
            <person name="Lipovsky A."/>
            <person name="Liu X."/>
            <person name="Liu J."/>
            <person name="Liu S."/>
            <person name="Lokyitsang T."/>
            <person name="Lokyitsang Y."/>
            <person name="Lubonja R."/>
            <person name="Lui A."/>
            <person name="MacDonald P."/>
            <person name="Magnisalis V."/>
            <person name="Maru K."/>
            <person name="Matthews C."/>
            <person name="McCusker W."/>
            <person name="McDonough S."/>
            <person name="Mehta T."/>
            <person name="Meldrim J."/>
            <person name="Meneus L."/>
            <person name="Mihai O."/>
            <person name="Mihalev A."/>
            <person name="Mihova T."/>
            <person name="Mittelman R."/>
            <person name="Mlenga V."/>
            <person name="Montmayeur A."/>
            <person name="Mulrain L."/>
            <person name="Navidi A."/>
            <person name="Naylor J."/>
            <person name="Negash T."/>
            <person name="Nguyen T."/>
            <person name="Nguyen N."/>
            <person name="Nicol R."/>
            <person name="Norbu C."/>
            <person name="Norbu N."/>
            <person name="Novod N."/>
            <person name="O'Neill B."/>
            <person name="Osman S."/>
            <person name="Markiewicz E."/>
            <person name="Oyono O.L."/>
            <person name="Patti C."/>
            <person name="Phunkhang P."/>
            <person name="Pierre F."/>
            <person name="Priest M."/>
            <person name="Raghuraman S."/>
            <person name="Rege F."/>
            <person name="Reyes R."/>
            <person name="Rise C."/>
            <person name="Rogov P."/>
            <person name="Ross K."/>
            <person name="Ryan E."/>
            <person name="Settipalli S."/>
            <person name="Shea T."/>
            <person name="Sherpa N."/>
            <person name="Shi L."/>
            <person name="Shih D."/>
            <person name="Sparrow T."/>
            <person name="Spaulding J."/>
            <person name="Stalker J."/>
            <person name="Stange-Thomann N."/>
            <person name="Stavropoulos S."/>
            <person name="Stone C."/>
            <person name="Strader C."/>
            <person name="Tesfaye S."/>
            <person name="Thomson T."/>
            <person name="Thoulutsang Y."/>
            <person name="Thoulutsang D."/>
            <person name="Topham K."/>
            <person name="Topping I."/>
            <person name="Tsamla T."/>
            <person name="Vassiliev H."/>
            <person name="Vo A."/>
            <person name="Wangchuk T."/>
            <person name="Wangdi T."/>
            <person name="Weiand M."/>
            <person name="Wilkinson J."/>
            <person name="Wilson A."/>
            <person name="Yadav S."/>
            <person name="Young G."/>
            <person name="Yu Q."/>
            <person name="Zembek L."/>
            <person name="Zhong D."/>
            <person name="Zimmer A."/>
            <person name="Zwirko Z."/>
            <person name="Jaffe D.B."/>
            <person name="Alvarez P."/>
            <person name="Brockman W."/>
            <person name="Butler J."/>
            <person name="Chin C."/>
            <person name="Gnerre S."/>
            <person name="Grabherr M."/>
            <person name="Kleber M."/>
            <person name="Mauceli E."/>
            <person name="MacCallum I."/>
        </authorList>
    </citation>
    <scope>NUCLEOTIDE SEQUENCE [LARGE SCALE GENOMIC DNA]</scope>
    <source>
        <strain evidence="15">Tucson 14030-0811.24</strain>
    </source>
</reference>
<evidence type="ECO:0000256" key="8">
    <source>
        <dbReference type="ARBA" id="ARBA00023065"/>
    </source>
</evidence>
<evidence type="ECO:0000256" key="3">
    <source>
        <dbReference type="ARBA" id="ARBA00022448"/>
    </source>
</evidence>
<dbReference type="HOGENOM" id="CLU_024950_2_0_1"/>
<dbReference type="Pfam" id="PF00858">
    <property type="entry name" value="ASC"/>
    <property type="match status" value="1"/>
</dbReference>
<evidence type="ECO:0000256" key="6">
    <source>
        <dbReference type="ARBA" id="ARBA00022989"/>
    </source>
</evidence>
<dbReference type="Proteomes" id="UP000007798">
    <property type="component" value="Unassembled WGS sequence"/>
</dbReference>
<dbReference type="EMBL" id="CH964232">
    <property type="protein sequence ID" value="EDW81116.1"/>
    <property type="molecule type" value="Genomic_DNA"/>
</dbReference>